<name>A0A8T2SQI7_CERRI</name>
<proteinExistence type="predicted"/>
<sequence length="74" mass="8808">MINKLDKNNSHAWRFRMKNFFMGKGYWKYIKGENKNASYIHDSMIGHVKDAKTQKEAWNSLVTLYETNTKAHKL</sequence>
<accession>A0A8T2SQI7</accession>
<gene>
    <name evidence="1" type="ORF">KP509_19G079100</name>
</gene>
<organism evidence="1 2">
    <name type="scientific">Ceratopteris richardii</name>
    <name type="common">Triangle waterfern</name>
    <dbReference type="NCBI Taxonomy" id="49495"/>
    <lineage>
        <taxon>Eukaryota</taxon>
        <taxon>Viridiplantae</taxon>
        <taxon>Streptophyta</taxon>
        <taxon>Embryophyta</taxon>
        <taxon>Tracheophyta</taxon>
        <taxon>Polypodiopsida</taxon>
        <taxon>Polypodiidae</taxon>
        <taxon>Polypodiales</taxon>
        <taxon>Pteridineae</taxon>
        <taxon>Pteridaceae</taxon>
        <taxon>Parkerioideae</taxon>
        <taxon>Ceratopteris</taxon>
    </lineage>
</organism>
<evidence type="ECO:0000313" key="1">
    <source>
        <dbReference type="EMBL" id="KAH7353113.1"/>
    </source>
</evidence>
<dbReference type="AlphaFoldDB" id="A0A8T2SQI7"/>
<reference evidence="1" key="1">
    <citation type="submission" date="2021-08" db="EMBL/GenBank/DDBJ databases">
        <title>WGS assembly of Ceratopteris richardii.</title>
        <authorList>
            <person name="Marchant D.B."/>
            <person name="Chen G."/>
            <person name="Jenkins J."/>
            <person name="Shu S."/>
            <person name="Leebens-Mack J."/>
            <person name="Grimwood J."/>
            <person name="Schmutz J."/>
            <person name="Soltis P."/>
            <person name="Soltis D."/>
            <person name="Chen Z.-H."/>
        </authorList>
    </citation>
    <scope>NUCLEOTIDE SEQUENCE</scope>
    <source>
        <strain evidence="1">Whitten #5841</strain>
        <tissue evidence="1">Leaf</tissue>
    </source>
</reference>
<evidence type="ECO:0000313" key="2">
    <source>
        <dbReference type="Proteomes" id="UP000825935"/>
    </source>
</evidence>
<dbReference type="OrthoDB" id="1845088at2759"/>
<keyword evidence="2" id="KW-1185">Reference proteome</keyword>
<dbReference type="Proteomes" id="UP000825935">
    <property type="component" value="Chromosome 19"/>
</dbReference>
<protein>
    <submittedName>
        <fullName evidence="1">Uncharacterized protein</fullName>
    </submittedName>
</protein>
<comment type="caution">
    <text evidence="1">The sequence shown here is derived from an EMBL/GenBank/DDBJ whole genome shotgun (WGS) entry which is preliminary data.</text>
</comment>
<dbReference type="EMBL" id="CM035424">
    <property type="protein sequence ID" value="KAH7353113.1"/>
    <property type="molecule type" value="Genomic_DNA"/>
</dbReference>